<organism evidence="1 2">
    <name type="scientific">Populus alba x Populus x berolinensis</name>
    <dbReference type="NCBI Taxonomy" id="444605"/>
    <lineage>
        <taxon>Eukaryota</taxon>
        <taxon>Viridiplantae</taxon>
        <taxon>Streptophyta</taxon>
        <taxon>Embryophyta</taxon>
        <taxon>Tracheophyta</taxon>
        <taxon>Spermatophyta</taxon>
        <taxon>Magnoliopsida</taxon>
        <taxon>eudicotyledons</taxon>
        <taxon>Gunneridae</taxon>
        <taxon>Pentapetalae</taxon>
        <taxon>rosids</taxon>
        <taxon>fabids</taxon>
        <taxon>Malpighiales</taxon>
        <taxon>Salicaceae</taxon>
        <taxon>Saliceae</taxon>
        <taxon>Populus</taxon>
    </lineage>
</organism>
<evidence type="ECO:0000313" key="1">
    <source>
        <dbReference type="EMBL" id="KAJ7012708.1"/>
    </source>
</evidence>
<name>A0AAD6RPM5_9ROSI</name>
<dbReference type="AlphaFoldDB" id="A0AAD6RPM5"/>
<dbReference type="InterPro" id="IPR040225">
    <property type="entry name" value="GIL1-like"/>
</dbReference>
<gene>
    <name evidence="1" type="ORF">NC653_002679</name>
</gene>
<dbReference type="EMBL" id="JAQIZT010000001">
    <property type="protein sequence ID" value="KAJ7012708.1"/>
    <property type="molecule type" value="Genomic_DNA"/>
</dbReference>
<comment type="caution">
    <text evidence="1">The sequence shown here is derived from an EMBL/GenBank/DDBJ whole genome shotgun (WGS) entry which is preliminary data.</text>
</comment>
<dbReference type="PANTHER" id="PTHR31161">
    <property type="entry name" value="PROTEIN GRAVITROPIC IN THE LIGHT 1"/>
    <property type="match status" value="1"/>
</dbReference>
<keyword evidence="2" id="KW-1185">Reference proteome</keyword>
<dbReference type="GO" id="GO:0009639">
    <property type="term" value="P:response to red or far red light"/>
    <property type="evidence" value="ECO:0007669"/>
    <property type="project" value="InterPro"/>
</dbReference>
<accession>A0AAD6RPM5</accession>
<dbReference type="Proteomes" id="UP001164929">
    <property type="component" value="Chromosome 1"/>
</dbReference>
<protein>
    <submittedName>
        <fullName evidence="1">Uncharacterized protein</fullName>
    </submittedName>
</protein>
<dbReference type="GO" id="GO:0009959">
    <property type="term" value="P:negative gravitropism"/>
    <property type="evidence" value="ECO:0007669"/>
    <property type="project" value="InterPro"/>
</dbReference>
<evidence type="ECO:0000313" key="2">
    <source>
        <dbReference type="Proteomes" id="UP001164929"/>
    </source>
</evidence>
<sequence>MLWDLTFLTSSSKALTMKPSTWIEASSLFSTWISSVVTTLQLCCDCFTKYHDMKAMDPIELLGILPTCHFGKFCSKKYLAIVHPKMEESLFGNLEQHQQVIAGRPPRSQFYGEFLGWPRPFGCFTCWPSHSTLHRVNLRLVGELSFVPNIWKVL</sequence>
<proteinExistence type="predicted"/>
<reference evidence="1 2" key="1">
    <citation type="journal article" date="2023" name="Mol. Ecol. Resour.">
        <title>Chromosome-level genome assembly of a triploid poplar Populus alba 'Berolinensis'.</title>
        <authorList>
            <person name="Chen S."/>
            <person name="Yu Y."/>
            <person name="Wang X."/>
            <person name="Wang S."/>
            <person name="Zhang T."/>
            <person name="Zhou Y."/>
            <person name="He R."/>
            <person name="Meng N."/>
            <person name="Wang Y."/>
            <person name="Liu W."/>
            <person name="Liu Z."/>
            <person name="Liu J."/>
            <person name="Guo Q."/>
            <person name="Huang H."/>
            <person name="Sederoff R.R."/>
            <person name="Wang G."/>
            <person name="Qu G."/>
            <person name="Chen S."/>
        </authorList>
    </citation>
    <scope>NUCLEOTIDE SEQUENCE [LARGE SCALE GENOMIC DNA]</scope>
    <source>
        <strain evidence="1">SC-2020</strain>
    </source>
</reference>